<keyword evidence="6 7" id="KW-1015">Disulfide bond</keyword>
<name>A0A024BL34_9AGAR</name>
<keyword evidence="5 7" id="KW-0732">Signal</keyword>
<evidence type="ECO:0000256" key="3">
    <source>
        <dbReference type="ARBA" id="ARBA00022512"/>
    </source>
</evidence>
<organism evidence="8">
    <name type="scientific">Tricholoma vaccinum</name>
    <dbReference type="NCBI Taxonomy" id="56470"/>
    <lineage>
        <taxon>Eukaryota</taxon>
        <taxon>Fungi</taxon>
        <taxon>Dikarya</taxon>
        <taxon>Basidiomycota</taxon>
        <taxon>Agaricomycotina</taxon>
        <taxon>Agaricomycetes</taxon>
        <taxon>Agaricomycetidae</taxon>
        <taxon>Agaricales</taxon>
        <taxon>Tricholomatineae</taxon>
        <taxon>Tricholomataceae</taxon>
        <taxon>Tricholoma</taxon>
    </lineage>
</organism>
<evidence type="ECO:0000256" key="4">
    <source>
        <dbReference type="ARBA" id="ARBA00022525"/>
    </source>
</evidence>
<dbReference type="InterPro" id="IPR019778">
    <property type="entry name" value="Class_I_Hydrophobin_CS"/>
</dbReference>
<feature type="chain" id="PRO_5013987859" description="Hydrophobin" evidence="7">
    <location>
        <begin position="19"/>
        <end position="110"/>
    </location>
</feature>
<comment type="subcellular location">
    <subcellularLocation>
        <location evidence="1 7">Secreted</location>
        <location evidence="1 7">Cell wall</location>
    </subcellularLocation>
</comment>
<evidence type="ECO:0000256" key="6">
    <source>
        <dbReference type="ARBA" id="ARBA00023157"/>
    </source>
</evidence>
<comment type="similarity">
    <text evidence="2 7">Belongs to the fungal hydrophobin family.</text>
</comment>
<protein>
    <recommendedName>
        <fullName evidence="7">Hydrophobin</fullName>
    </recommendedName>
</protein>
<reference evidence="8" key="1">
    <citation type="submission" date="2014-02" db="EMBL/GenBank/DDBJ databases">
        <title>Hydrophobins in the life cycle of the ectomycorrhizal basidiomycete Tricholoma vaccinum.</title>
        <authorList>
            <person name="Senftleben D."/>
            <person name="Wagner K."/>
            <person name="Krause K."/>
            <person name="Kothe E."/>
        </authorList>
    </citation>
    <scope>NUCLEOTIDE SEQUENCE</scope>
    <source>
        <strain evidence="8">GK6514</strain>
    </source>
</reference>
<dbReference type="SMART" id="SM00075">
    <property type="entry name" value="HYDRO"/>
    <property type="match status" value="1"/>
</dbReference>
<keyword evidence="3 7" id="KW-0134">Cell wall</keyword>
<evidence type="ECO:0000256" key="2">
    <source>
        <dbReference type="ARBA" id="ARBA00010446"/>
    </source>
</evidence>
<feature type="signal peptide" evidence="7">
    <location>
        <begin position="1"/>
        <end position="18"/>
    </location>
</feature>
<evidence type="ECO:0000256" key="7">
    <source>
        <dbReference type="RuleBase" id="RU365009"/>
    </source>
</evidence>
<dbReference type="AlphaFoldDB" id="A0A024BL34"/>
<dbReference type="Pfam" id="PF01185">
    <property type="entry name" value="Hydrophobin"/>
    <property type="match status" value="1"/>
</dbReference>
<evidence type="ECO:0000256" key="5">
    <source>
        <dbReference type="ARBA" id="ARBA00022729"/>
    </source>
</evidence>
<dbReference type="PROSITE" id="PS00956">
    <property type="entry name" value="HYDROPHOBIN"/>
    <property type="match status" value="1"/>
</dbReference>
<evidence type="ECO:0000313" key="8">
    <source>
        <dbReference type="EMBL" id="AHZ18301.1"/>
    </source>
</evidence>
<dbReference type="CDD" id="cd23507">
    <property type="entry name" value="hydrophobin_I"/>
    <property type="match status" value="1"/>
</dbReference>
<dbReference type="EMBL" id="KJ507746">
    <property type="protein sequence ID" value="AHZ18301.1"/>
    <property type="molecule type" value="Genomic_DNA"/>
</dbReference>
<proteinExistence type="inferred from homology"/>
<keyword evidence="4 7" id="KW-0964">Secreted</keyword>
<sequence>MFSKIALFVATVVAFVAATPIPDAASSPQCNTGPIQCCQSVYQSQTTSHSILANLVGLDVQSLTASIGTQCSPLTVGGLAAGAKCSQQPVCCSGNNFSGLIVVGCSPINL</sequence>
<evidence type="ECO:0000256" key="1">
    <source>
        <dbReference type="ARBA" id="ARBA00004191"/>
    </source>
</evidence>
<gene>
    <name evidence="8" type="primary">hyd5</name>
</gene>
<accession>A0A024BL34</accession>
<dbReference type="GO" id="GO:0005199">
    <property type="term" value="F:structural constituent of cell wall"/>
    <property type="evidence" value="ECO:0007669"/>
    <property type="project" value="InterPro"/>
</dbReference>
<dbReference type="InterPro" id="IPR001338">
    <property type="entry name" value="Class_I_Hydrophobin"/>
</dbReference>
<dbReference type="GO" id="GO:0009277">
    <property type="term" value="C:fungal-type cell wall"/>
    <property type="evidence" value="ECO:0007669"/>
    <property type="project" value="InterPro"/>
</dbReference>